<proteinExistence type="predicted"/>
<dbReference type="SUPFAM" id="SSF51735">
    <property type="entry name" value="NAD(P)-binding Rossmann-fold domains"/>
    <property type="match status" value="2"/>
</dbReference>
<keyword evidence="5" id="KW-1185">Reference proteome</keyword>
<dbReference type="PANTHER" id="PTHR43775">
    <property type="entry name" value="FATTY ACID SYNTHASE"/>
    <property type="match status" value="1"/>
</dbReference>
<accession>A0ABS2J4B8</accession>
<reference evidence="4 5" key="1">
    <citation type="submission" date="2021-02" db="EMBL/GenBank/DDBJ databases">
        <authorList>
            <person name="Ra J.-S."/>
        </authorList>
    </citation>
    <scope>NUCLEOTIDE SEQUENCE [LARGE SCALE GENOMIC DNA]</scope>
    <source>
        <strain evidence="4 5">MMS20-R1-14</strain>
    </source>
</reference>
<comment type="caution">
    <text evidence="4">The sequence shown here is derived from an EMBL/GenBank/DDBJ whole genome shotgun (WGS) entry which is preliminary data.</text>
</comment>
<dbReference type="InterPro" id="IPR036291">
    <property type="entry name" value="NAD(P)-bd_dom_sf"/>
</dbReference>
<dbReference type="InterPro" id="IPR049551">
    <property type="entry name" value="PKS_DH_C"/>
</dbReference>
<dbReference type="InterPro" id="IPR050091">
    <property type="entry name" value="PKS_NRPS_Biosynth_Enz"/>
</dbReference>
<organism evidence="4 5">
    <name type="scientific">Micromonospora humida</name>
    <dbReference type="NCBI Taxonomy" id="2809018"/>
    <lineage>
        <taxon>Bacteria</taxon>
        <taxon>Bacillati</taxon>
        <taxon>Actinomycetota</taxon>
        <taxon>Actinomycetes</taxon>
        <taxon>Micromonosporales</taxon>
        <taxon>Micromonosporaceae</taxon>
        <taxon>Micromonospora</taxon>
    </lineage>
</organism>
<dbReference type="RefSeq" id="WP_204928631.1">
    <property type="nucleotide sequence ID" value="NZ_JAFEUC010000037.1"/>
</dbReference>
<evidence type="ECO:0000259" key="3">
    <source>
        <dbReference type="PROSITE" id="PS52019"/>
    </source>
</evidence>
<dbReference type="SMART" id="SM00829">
    <property type="entry name" value="PKS_ER"/>
    <property type="match status" value="1"/>
</dbReference>
<dbReference type="InterPro" id="IPR042104">
    <property type="entry name" value="PKS_dehydratase_sf"/>
</dbReference>
<dbReference type="InterPro" id="IPR013154">
    <property type="entry name" value="ADH-like_N"/>
</dbReference>
<feature type="non-terminal residue" evidence="4">
    <location>
        <position position="1"/>
    </location>
</feature>
<dbReference type="InterPro" id="IPR011032">
    <property type="entry name" value="GroES-like_sf"/>
</dbReference>
<dbReference type="PROSITE" id="PS52019">
    <property type="entry name" value="PKS_MFAS_DH"/>
    <property type="match status" value="1"/>
</dbReference>
<dbReference type="Pfam" id="PF22953">
    <property type="entry name" value="SpnB_Rossmann"/>
    <property type="match status" value="1"/>
</dbReference>
<keyword evidence="1" id="KW-0808">Transferase</keyword>
<dbReference type="Proteomes" id="UP001518872">
    <property type="component" value="Unassembled WGS sequence"/>
</dbReference>
<evidence type="ECO:0000256" key="1">
    <source>
        <dbReference type="ARBA" id="ARBA00022679"/>
    </source>
</evidence>
<dbReference type="InterPro" id="IPR055123">
    <property type="entry name" value="SpnB-like_Rossmann"/>
</dbReference>
<gene>
    <name evidence="4" type="ORF">JQX11_31905</name>
</gene>
<dbReference type="InterPro" id="IPR013149">
    <property type="entry name" value="ADH-like_C"/>
</dbReference>
<name>A0ABS2J4B8_9ACTN</name>
<dbReference type="InterPro" id="IPR020843">
    <property type="entry name" value="ER"/>
</dbReference>
<feature type="domain" description="PKS/mFAS DH" evidence="3">
    <location>
        <begin position="1"/>
        <end position="193"/>
    </location>
</feature>
<dbReference type="Gene3D" id="3.10.129.110">
    <property type="entry name" value="Polyketide synthase dehydratase"/>
    <property type="match status" value="1"/>
</dbReference>
<comment type="caution">
    <text evidence="2">Lacks conserved residue(s) required for the propagation of feature annotation.</text>
</comment>
<evidence type="ECO:0000256" key="2">
    <source>
        <dbReference type="PROSITE-ProRule" id="PRU01363"/>
    </source>
</evidence>
<dbReference type="InterPro" id="IPR049900">
    <property type="entry name" value="PKS_mFAS_DH"/>
</dbReference>
<protein>
    <submittedName>
        <fullName evidence="4">Polyketide synthase dehydratase domain-containing protein</fullName>
    </submittedName>
</protein>
<dbReference type="Pfam" id="PF08240">
    <property type="entry name" value="ADH_N"/>
    <property type="match status" value="1"/>
</dbReference>
<sequence>TPTHLHLHLTTPTPTGHQTLTIHTRTTTTWTTHATATINPEEPTVPAEIGAWPPAGEPVDVDALYPLLAARGYQYGPAFQNLRRAWRAGPDVYAEVELPDDLRPEGYAVHPALADAALHALIAVAAEHPDAAPRVPYSFSGVAVHATLATSVRARLTAIGEDAYRVLLEDPDGHPVLSVDRLDLRALDPATLPVVAAPGTELLHRLDWQELRVDATPPAEPVDWAVLGTPGPALRGALPGLRQVPDLAALLAGEPPEVVFLTCRTPRPDETPADATATTDDPVAAAHELTEALLHRLQQWLAEERLTGTRLVITTEGGVAAHLADQIADLAAAACWGLTRSAQAEHPDRFVLLDLDGRPTDPSVLPAALATAEPHLAVRFGGAYVDRLVRCADDPARLVPPAENWRFGTTSAGTLANVAMVPAPEALRPLRDGEVRVRTHATGLNFRDVLIALGSYPGEAPLGSEGAGVVVETGPGVTGLDPGDRVMGLFSEGTGPLAVCDHLLLTRTPDHLSDSQAAVLPIAYLTAMYGLGDLAGLRAGQSVLIHTATGGVGMAALHYARHLGATVHTTASTGKQPTLSALGVPDSHIHDSRTTAYREGIAAVAPQGVDVVLNSLTQAHVDAGLALLAEGGTFLEIGKTDIRDPHTITTTHPHLTYQPYDLLDAGPTRIHQLLTTLTHLITTNALPA</sequence>
<evidence type="ECO:0000313" key="4">
    <source>
        <dbReference type="EMBL" id="MBM7080920.1"/>
    </source>
</evidence>
<evidence type="ECO:0000313" key="5">
    <source>
        <dbReference type="Proteomes" id="UP001518872"/>
    </source>
</evidence>
<feature type="region of interest" description="C-terminal hotdog fold" evidence="2">
    <location>
        <begin position="56"/>
        <end position="193"/>
    </location>
</feature>
<dbReference type="SUPFAM" id="SSF50129">
    <property type="entry name" value="GroES-like"/>
    <property type="match status" value="1"/>
</dbReference>
<dbReference type="Gene3D" id="3.90.180.10">
    <property type="entry name" value="Medium-chain alcohol dehydrogenases, catalytic domain"/>
    <property type="match status" value="1"/>
</dbReference>
<dbReference type="Pfam" id="PF00107">
    <property type="entry name" value="ADH_zinc_N"/>
    <property type="match status" value="1"/>
</dbReference>
<dbReference type="CDD" id="cd05195">
    <property type="entry name" value="enoyl_red"/>
    <property type="match status" value="1"/>
</dbReference>
<dbReference type="Pfam" id="PF14765">
    <property type="entry name" value="PS-DH"/>
    <property type="match status" value="1"/>
</dbReference>
<dbReference type="PANTHER" id="PTHR43775:SF51">
    <property type="entry name" value="INACTIVE PHENOLPHTHIOCEROL SYNTHESIS POLYKETIDE SYNTHASE TYPE I PKS1-RELATED"/>
    <property type="match status" value="1"/>
</dbReference>
<dbReference type="Gene3D" id="3.40.50.11460">
    <property type="match status" value="1"/>
</dbReference>
<feature type="non-terminal residue" evidence="4">
    <location>
        <position position="688"/>
    </location>
</feature>
<dbReference type="EMBL" id="JAFEUC010000037">
    <property type="protein sequence ID" value="MBM7080920.1"/>
    <property type="molecule type" value="Genomic_DNA"/>
</dbReference>
<feature type="region of interest" description="N-terminal hotdog fold" evidence="2">
    <location>
        <begin position="1"/>
        <end position="45"/>
    </location>
</feature>